<reference evidence="1" key="1">
    <citation type="submission" date="2020-04" db="EMBL/GenBank/DDBJ databases">
        <authorList>
            <person name="Alioto T."/>
            <person name="Alioto T."/>
            <person name="Gomez Garrido J."/>
        </authorList>
    </citation>
    <scope>NUCLEOTIDE SEQUENCE</scope>
    <source>
        <strain evidence="1">A484AB</strain>
    </source>
</reference>
<name>A0A6S7IFS6_PARCT</name>
<dbReference type="SUPFAM" id="SSF57959">
    <property type="entry name" value="Leucine zipper domain"/>
    <property type="match status" value="1"/>
</dbReference>
<keyword evidence="2" id="KW-1185">Reference proteome</keyword>
<organism evidence="1 2">
    <name type="scientific">Paramuricea clavata</name>
    <name type="common">Red gorgonian</name>
    <name type="synonym">Violescent sea-whip</name>
    <dbReference type="NCBI Taxonomy" id="317549"/>
    <lineage>
        <taxon>Eukaryota</taxon>
        <taxon>Metazoa</taxon>
        <taxon>Cnidaria</taxon>
        <taxon>Anthozoa</taxon>
        <taxon>Octocorallia</taxon>
        <taxon>Malacalcyonacea</taxon>
        <taxon>Plexauridae</taxon>
        <taxon>Paramuricea</taxon>
    </lineage>
</organism>
<dbReference type="Proteomes" id="UP001152795">
    <property type="component" value="Unassembled WGS sequence"/>
</dbReference>
<dbReference type="Gene3D" id="3.30.160.60">
    <property type="entry name" value="Classic Zinc Finger"/>
    <property type="match status" value="1"/>
</dbReference>
<feature type="non-terminal residue" evidence="1">
    <location>
        <position position="1"/>
    </location>
</feature>
<dbReference type="PROSITE" id="PS50217">
    <property type="entry name" value="BZIP"/>
    <property type="match status" value="1"/>
</dbReference>
<accession>A0A6S7IFS6</accession>
<dbReference type="AlphaFoldDB" id="A0A6S7IFS6"/>
<dbReference type="InterPro" id="IPR046347">
    <property type="entry name" value="bZIP_sf"/>
</dbReference>
<dbReference type="InterPro" id="IPR004827">
    <property type="entry name" value="bZIP"/>
</dbReference>
<comment type="caution">
    <text evidence="1">The sequence shown here is derived from an EMBL/GenBank/DDBJ whole genome shotgun (WGS) entry which is preliminary data.</text>
</comment>
<sequence>FFGPEIEEKKVILAQLKLSDFKMSVSCNIAGEELMEKTLSLVRFNEPPFQALHCLDENSPVVLDHKRNCQRPVASDAGDHFRRRRERNVVSSRLYRKRKRQRMESLEIENQRLQEHITHAENELTELRRTFQLFVQHAETCPHCANAAMFFT</sequence>
<evidence type="ECO:0000313" key="1">
    <source>
        <dbReference type="EMBL" id="CAB4015973.1"/>
    </source>
</evidence>
<dbReference type="EMBL" id="CACRXK020008918">
    <property type="protein sequence ID" value="CAB4015973.1"/>
    <property type="molecule type" value="Genomic_DNA"/>
</dbReference>
<evidence type="ECO:0000313" key="2">
    <source>
        <dbReference type="Proteomes" id="UP001152795"/>
    </source>
</evidence>
<dbReference type="GO" id="GO:0003700">
    <property type="term" value="F:DNA-binding transcription factor activity"/>
    <property type="evidence" value="ECO:0007669"/>
    <property type="project" value="InterPro"/>
</dbReference>
<dbReference type="CDD" id="cd14686">
    <property type="entry name" value="bZIP"/>
    <property type="match status" value="1"/>
</dbReference>
<protein>
    <submittedName>
        <fullName evidence="1">Uncharacterized protein LOC111338765</fullName>
    </submittedName>
</protein>
<proteinExistence type="predicted"/>
<dbReference type="SMART" id="SM00338">
    <property type="entry name" value="BRLZ"/>
    <property type="match status" value="1"/>
</dbReference>
<gene>
    <name evidence="1" type="ORF">PACLA_8A036539</name>
</gene>